<gene>
    <name evidence="2" type="ORF">OH76DRAFT_557159</name>
</gene>
<proteinExistence type="predicted"/>
<reference evidence="2 3" key="1">
    <citation type="journal article" date="2018" name="Biotechnol. Biofuels">
        <title>Integrative visual omics of the white-rot fungus Polyporus brumalis exposes the biotechnological potential of its oxidative enzymes for delignifying raw plant biomass.</title>
        <authorList>
            <person name="Miyauchi S."/>
            <person name="Rancon A."/>
            <person name="Drula E."/>
            <person name="Hage H."/>
            <person name="Chaduli D."/>
            <person name="Favel A."/>
            <person name="Grisel S."/>
            <person name="Henrissat B."/>
            <person name="Herpoel-Gimbert I."/>
            <person name="Ruiz-Duenas F.J."/>
            <person name="Chevret D."/>
            <person name="Hainaut M."/>
            <person name="Lin J."/>
            <person name="Wang M."/>
            <person name="Pangilinan J."/>
            <person name="Lipzen A."/>
            <person name="Lesage-Meessen L."/>
            <person name="Navarro D."/>
            <person name="Riley R."/>
            <person name="Grigoriev I.V."/>
            <person name="Zhou S."/>
            <person name="Raouche S."/>
            <person name="Rosso M.N."/>
        </authorList>
    </citation>
    <scope>NUCLEOTIDE SEQUENCE [LARGE SCALE GENOMIC DNA]</scope>
    <source>
        <strain evidence="2 3">BRFM 1820</strain>
    </source>
</reference>
<dbReference type="EMBL" id="KZ857407">
    <property type="protein sequence ID" value="RDX49121.1"/>
    <property type="molecule type" value="Genomic_DNA"/>
</dbReference>
<dbReference type="AlphaFoldDB" id="A0A371D9B3"/>
<protein>
    <submittedName>
        <fullName evidence="2">Uncharacterized protein</fullName>
    </submittedName>
</protein>
<sequence length="157" mass="17216">MRCARRVSCAYSNPCHSLTYIIMEDCAILSFLSLSDSVTHYMLLVEDSMESTGTEHEHHHQSAEDVPGGTRGRVSTYIKLSDGDSCMPSPEPVPVLVTSARLRAWPSMTSRRLMLLFAPPSPPPSVMPRLKSRASLSSACHSYSPLTNRGTCMSVAQ</sequence>
<feature type="compositionally biased region" description="Basic and acidic residues" evidence="1">
    <location>
        <begin position="53"/>
        <end position="63"/>
    </location>
</feature>
<dbReference type="Proteomes" id="UP000256964">
    <property type="component" value="Unassembled WGS sequence"/>
</dbReference>
<keyword evidence="3" id="KW-1185">Reference proteome</keyword>
<evidence type="ECO:0000313" key="3">
    <source>
        <dbReference type="Proteomes" id="UP000256964"/>
    </source>
</evidence>
<evidence type="ECO:0000313" key="2">
    <source>
        <dbReference type="EMBL" id="RDX49121.1"/>
    </source>
</evidence>
<feature type="region of interest" description="Disordered" evidence="1">
    <location>
        <begin position="52"/>
        <end position="71"/>
    </location>
</feature>
<organism evidence="2 3">
    <name type="scientific">Lentinus brumalis</name>
    <dbReference type="NCBI Taxonomy" id="2498619"/>
    <lineage>
        <taxon>Eukaryota</taxon>
        <taxon>Fungi</taxon>
        <taxon>Dikarya</taxon>
        <taxon>Basidiomycota</taxon>
        <taxon>Agaricomycotina</taxon>
        <taxon>Agaricomycetes</taxon>
        <taxon>Polyporales</taxon>
        <taxon>Polyporaceae</taxon>
        <taxon>Lentinus</taxon>
    </lineage>
</organism>
<evidence type="ECO:0000256" key="1">
    <source>
        <dbReference type="SAM" id="MobiDB-lite"/>
    </source>
</evidence>
<accession>A0A371D9B3</accession>
<name>A0A371D9B3_9APHY</name>